<keyword evidence="2" id="KW-1185">Reference proteome</keyword>
<name>A0A142JN09_9BURK</name>
<gene>
    <name evidence="1" type="ORF">A2G96_17935</name>
</gene>
<evidence type="ECO:0000313" key="2">
    <source>
        <dbReference type="Proteomes" id="UP000075238"/>
    </source>
</evidence>
<evidence type="ECO:0000313" key="1">
    <source>
        <dbReference type="EMBL" id="AMR79471.1"/>
    </source>
</evidence>
<organism evidence="1 2">
    <name type="scientific">Cupriavidus nantongensis</name>
    <dbReference type="NCBI Taxonomy" id="1796606"/>
    <lineage>
        <taxon>Bacteria</taxon>
        <taxon>Pseudomonadati</taxon>
        <taxon>Pseudomonadota</taxon>
        <taxon>Betaproteobacteria</taxon>
        <taxon>Burkholderiales</taxon>
        <taxon>Burkholderiaceae</taxon>
        <taxon>Cupriavidus</taxon>
    </lineage>
</organism>
<dbReference type="EMBL" id="CP014844">
    <property type="protein sequence ID" value="AMR79471.1"/>
    <property type="molecule type" value="Genomic_DNA"/>
</dbReference>
<dbReference type="AlphaFoldDB" id="A0A142JN09"/>
<sequence>MPSKPKPVRVALNVQGEDNAQAIFDVLATQDRKVGMGRKRATWWFVAFNLRPGETPGEMLAHVRSLFPRARIGLQDVFISR</sequence>
<dbReference type="Proteomes" id="UP000075238">
    <property type="component" value="Chromosome 1"/>
</dbReference>
<accession>A0A142JN09</accession>
<dbReference type="KEGG" id="cnan:A2G96_17935"/>
<reference evidence="1 2" key="1">
    <citation type="submission" date="2016-03" db="EMBL/GenBank/DDBJ databases">
        <title>Complete genome sequence of a novel chlorpyrifos degrading bacterium, Cupriavidus nantongensis sp. X1.</title>
        <authorList>
            <person name="Fang L."/>
        </authorList>
    </citation>
    <scope>NUCLEOTIDE SEQUENCE [LARGE SCALE GENOMIC DNA]</scope>
    <source>
        <strain evidence="1 2">X1</strain>
    </source>
</reference>
<proteinExistence type="predicted"/>
<dbReference type="RefSeq" id="WP_062801436.1">
    <property type="nucleotide sequence ID" value="NZ_CP014844.1"/>
</dbReference>
<protein>
    <submittedName>
        <fullName evidence="1">Uncharacterized protein</fullName>
    </submittedName>
</protein>